<dbReference type="InterPro" id="IPR004136">
    <property type="entry name" value="NMO"/>
</dbReference>
<dbReference type="PANTHER" id="PTHR42747">
    <property type="entry name" value="NITRONATE MONOOXYGENASE-RELATED"/>
    <property type="match status" value="1"/>
</dbReference>
<accession>A0AAD5UI28</accession>
<gene>
    <name evidence="7" type="ORF">HK103_003453</name>
</gene>
<organism evidence="7 8">
    <name type="scientific">Boothiomyces macroporosus</name>
    <dbReference type="NCBI Taxonomy" id="261099"/>
    <lineage>
        <taxon>Eukaryota</taxon>
        <taxon>Fungi</taxon>
        <taxon>Fungi incertae sedis</taxon>
        <taxon>Chytridiomycota</taxon>
        <taxon>Chytridiomycota incertae sedis</taxon>
        <taxon>Chytridiomycetes</taxon>
        <taxon>Rhizophydiales</taxon>
        <taxon>Terramycetaceae</taxon>
        <taxon>Boothiomyces</taxon>
    </lineage>
</organism>
<dbReference type="GO" id="GO:0018580">
    <property type="term" value="F:nitronate monooxygenase activity"/>
    <property type="evidence" value="ECO:0007669"/>
    <property type="project" value="InterPro"/>
</dbReference>
<keyword evidence="3" id="KW-0285">Flavoprotein</keyword>
<dbReference type="AlphaFoldDB" id="A0AAD5UI28"/>
<dbReference type="Pfam" id="PF03060">
    <property type="entry name" value="NMO"/>
    <property type="match status" value="1"/>
</dbReference>
<evidence type="ECO:0000256" key="3">
    <source>
        <dbReference type="ARBA" id="ARBA00022630"/>
    </source>
</evidence>
<evidence type="ECO:0000256" key="5">
    <source>
        <dbReference type="ARBA" id="ARBA00023002"/>
    </source>
</evidence>
<dbReference type="Proteomes" id="UP001210925">
    <property type="component" value="Unassembled WGS sequence"/>
</dbReference>
<proteinExistence type="inferred from homology"/>
<evidence type="ECO:0000256" key="6">
    <source>
        <dbReference type="ARBA" id="ARBA00023033"/>
    </source>
</evidence>
<dbReference type="EMBL" id="JADGKB010000025">
    <property type="protein sequence ID" value="KAJ3258664.1"/>
    <property type="molecule type" value="Genomic_DNA"/>
</dbReference>
<evidence type="ECO:0000256" key="1">
    <source>
        <dbReference type="ARBA" id="ARBA00001917"/>
    </source>
</evidence>
<comment type="caution">
    <text evidence="7">The sequence shown here is derived from an EMBL/GenBank/DDBJ whole genome shotgun (WGS) entry which is preliminary data.</text>
</comment>
<dbReference type="InterPro" id="IPR013785">
    <property type="entry name" value="Aldolase_TIM"/>
</dbReference>
<evidence type="ECO:0000313" key="7">
    <source>
        <dbReference type="EMBL" id="KAJ3258664.1"/>
    </source>
</evidence>
<evidence type="ECO:0000256" key="2">
    <source>
        <dbReference type="ARBA" id="ARBA00009881"/>
    </source>
</evidence>
<protein>
    <recommendedName>
        <fullName evidence="9">2-nitropropane dioxygenase</fullName>
    </recommendedName>
</protein>
<comment type="cofactor">
    <cofactor evidence="1">
        <name>FMN</name>
        <dbReference type="ChEBI" id="CHEBI:58210"/>
    </cofactor>
</comment>
<keyword evidence="6" id="KW-0503">Monooxygenase</keyword>
<keyword evidence="5" id="KW-0560">Oxidoreductase</keyword>
<evidence type="ECO:0000313" key="8">
    <source>
        <dbReference type="Proteomes" id="UP001210925"/>
    </source>
</evidence>
<keyword evidence="8" id="KW-1185">Reference proteome</keyword>
<keyword evidence="4" id="KW-0288">FMN</keyword>
<sequence>MFHYSGWRLVAATSNAGMLGVLAPEDPIRMRESIRSIKSNTNKPFGVNIYLLPEHLVKNQPTVPPAVVNKLNEYRKELGLPLNPPTPTEDSYKQQVDDQLQIAIGEKVSTVVFTFGIPTLEIIDKLRNANINILGSATTISEAVALEEAGVDAVILQGVEAGGHRTSCNLPEYGQVGLLSLIQLAKKQLKIPFIAAGGITSGKAIRLAIEAGADGVSIGSLFLTSEECSTPLAHRKALYEATPESATVLTRVFTGRPARMFRNRFFNEMDAIWKENGGVEQIPWNFYARDIFGQAARSNNPDLFIVWANQSVGLLGGRETQPAAAIIKTLCKEC</sequence>
<reference evidence="7" key="1">
    <citation type="submission" date="2020-05" db="EMBL/GenBank/DDBJ databases">
        <title>Phylogenomic resolution of chytrid fungi.</title>
        <authorList>
            <person name="Stajich J.E."/>
            <person name="Amses K."/>
            <person name="Simmons R."/>
            <person name="Seto K."/>
            <person name="Myers J."/>
            <person name="Bonds A."/>
            <person name="Quandt C.A."/>
            <person name="Barry K."/>
            <person name="Liu P."/>
            <person name="Grigoriev I."/>
            <person name="Longcore J.E."/>
            <person name="James T.Y."/>
        </authorList>
    </citation>
    <scope>NUCLEOTIDE SEQUENCE</scope>
    <source>
        <strain evidence="7">PLAUS21</strain>
    </source>
</reference>
<dbReference type="CDD" id="cd04730">
    <property type="entry name" value="NPD_like"/>
    <property type="match status" value="1"/>
</dbReference>
<dbReference type="PANTHER" id="PTHR42747:SF3">
    <property type="entry name" value="NITRONATE MONOOXYGENASE-RELATED"/>
    <property type="match status" value="1"/>
</dbReference>
<name>A0AAD5UI28_9FUNG</name>
<evidence type="ECO:0008006" key="9">
    <source>
        <dbReference type="Google" id="ProtNLM"/>
    </source>
</evidence>
<comment type="similarity">
    <text evidence="2">Belongs to the nitronate monooxygenase family. NMO class I subfamily.</text>
</comment>
<dbReference type="Gene3D" id="3.20.20.70">
    <property type="entry name" value="Aldolase class I"/>
    <property type="match status" value="1"/>
</dbReference>
<evidence type="ECO:0000256" key="4">
    <source>
        <dbReference type="ARBA" id="ARBA00022643"/>
    </source>
</evidence>
<dbReference type="SUPFAM" id="SSF51412">
    <property type="entry name" value="Inosine monophosphate dehydrogenase (IMPDH)"/>
    <property type="match status" value="1"/>
</dbReference>